<accession>A0A9Q0JSJ6</accession>
<evidence type="ECO:0000313" key="2">
    <source>
        <dbReference type="EMBL" id="KAJ4950146.1"/>
    </source>
</evidence>
<keyword evidence="3" id="KW-1185">Reference proteome</keyword>
<proteinExistence type="predicted"/>
<sequence length="318" mass="33585">MEAGRANSVLDLITMEKSTPDFERGISLTPVTISETDVTLGDGLVAKEAEVPIRAKKKSPVGSHPDLSEDPTLLPRRAGRGKSTLDVSPSALPDGLLHIPVDSGSTGDPIPTTSGSGWIRMKRRRTETLAADSNPLESLHSPIQSKALCHPSSSQLPPFLLYPACASVPHPPPSAVELSNLILAKHASNSAPSPSNSLAIVDSIGSSLCGSDVDIVNPWDGNPTAVFSPEHSPSYLEPLPLASPHPLISSDDDARSISDDYSSSNETRLEAEWFASSISYYLISHGIFGSVSLVEGACSLCFEPGLRPCSVPLVSFLF</sequence>
<dbReference type="EMBL" id="JAMYWD010000012">
    <property type="protein sequence ID" value="KAJ4950146.1"/>
    <property type="molecule type" value="Genomic_DNA"/>
</dbReference>
<evidence type="ECO:0000256" key="1">
    <source>
        <dbReference type="SAM" id="MobiDB-lite"/>
    </source>
</evidence>
<name>A0A9Q0JSJ6_9MAGN</name>
<comment type="caution">
    <text evidence="2">The sequence shown here is derived from an EMBL/GenBank/DDBJ whole genome shotgun (WGS) entry which is preliminary data.</text>
</comment>
<organism evidence="2 3">
    <name type="scientific">Protea cynaroides</name>
    <dbReference type="NCBI Taxonomy" id="273540"/>
    <lineage>
        <taxon>Eukaryota</taxon>
        <taxon>Viridiplantae</taxon>
        <taxon>Streptophyta</taxon>
        <taxon>Embryophyta</taxon>
        <taxon>Tracheophyta</taxon>
        <taxon>Spermatophyta</taxon>
        <taxon>Magnoliopsida</taxon>
        <taxon>Proteales</taxon>
        <taxon>Proteaceae</taxon>
        <taxon>Protea</taxon>
    </lineage>
</organism>
<protein>
    <submittedName>
        <fullName evidence="2">Uncharacterized protein</fullName>
    </submittedName>
</protein>
<gene>
    <name evidence="2" type="ORF">NE237_026978</name>
</gene>
<evidence type="ECO:0000313" key="3">
    <source>
        <dbReference type="Proteomes" id="UP001141806"/>
    </source>
</evidence>
<reference evidence="2" key="1">
    <citation type="journal article" date="2023" name="Plant J.">
        <title>The genome of the king protea, Protea cynaroides.</title>
        <authorList>
            <person name="Chang J."/>
            <person name="Duong T.A."/>
            <person name="Schoeman C."/>
            <person name="Ma X."/>
            <person name="Roodt D."/>
            <person name="Barker N."/>
            <person name="Li Z."/>
            <person name="Van de Peer Y."/>
            <person name="Mizrachi E."/>
        </authorList>
    </citation>
    <scope>NUCLEOTIDE SEQUENCE</scope>
    <source>
        <tissue evidence="2">Young leaves</tissue>
    </source>
</reference>
<dbReference type="Proteomes" id="UP001141806">
    <property type="component" value="Unassembled WGS sequence"/>
</dbReference>
<feature type="compositionally biased region" description="Polar residues" evidence="1">
    <location>
        <begin position="103"/>
        <end position="116"/>
    </location>
</feature>
<dbReference type="AlphaFoldDB" id="A0A9Q0JSJ6"/>
<feature type="region of interest" description="Disordered" evidence="1">
    <location>
        <begin position="55"/>
        <end position="117"/>
    </location>
</feature>